<evidence type="ECO:0000313" key="2">
    <source>
        <dbReference type="Proteomes" id="UP001488838"/>
    </source>
</evidence>
<sequence>MTKSGCHRCTGVAQNTVCNVCSEGTSARVRVPSQLDPAAIRSAPAKGAGPRIQGYWLRAWEGNGSSNRQGVNPAVIPRCLGCCQRRSRSTGLPVD</sequence>
<dbReference type="Proteomes" id="UP001488838">
    <property type="component" value="Unassembled WGS sequence"/>
</dbReference>
<gene>
    <name evidence="1" type="ORF">U0070_005861</name>
</gene>
<evidence type="ECO:0000313" key="1">
    <source>
        <dbReference type="EMBL" id="KAK7814558.1"/>
    </source>
</evidence>
<reference evidence="1 2" key="1">
    <citation type="journal article" date="2023" name="bioRxiv">
        <title>Conserved and derived expression patterns and positive selection on dental genes reveal complex evolutionary context of ever-growing rodent molars.</title>
        <authorList>
            <person name="Calamari Z.T."/>
            <person name="Song A."/>
            <person name="Cohen E."/>
            <person name="Akter M."/>
            <person name="Roy R.D."/>
            <person name="Hallikas O."/>
            <person name="Christensen M.M."/>
            <person name="Li P."/>
            <person name="Marangoni P."/>
            <person name="Jernvall J."/>
            <person name="Klein O.D."/>
        </authorList>
    </citation>
    <scope>NUCLEOTIDE SEQUENCE [LARGE SCALE GENOMIC DNA]</scope>
    <source>
        <strain evidence="1">V071</strain>
    </source>
</reference>
<dbReference type="EMBL" id="JBBHLL010000122">
    <property type="protein sequence ID" value="KAK7814558.1"/>
    <property type="molecule type" value="Genomic_DNA"/>
</dbReference>
<comment type="caution">
    <text evidence="1">The sequence shown here is derived from an EMBL/GenBank/DDBJ whole genome shotgun (WGS) entry which is preliminary data.</text>
</comment>
<name>A0AAW0IK83_MYOGA</name>
<protein>
    <submittedName>
        <fullName evidence="1">Uncharacterized protein</fullName>
    </submittedName>
</protein>
<dbReference type="AlphaFoldDB" id="A0AAW0IK83"/>
<accession>A0AAW0IK83</accession>
<organism evidence="1 2">
    <name type="scientific">Myodes glareolus</name>
    <name type="common">Bank vole</name>
    <name type="synonym">Clethrionomys glareolus</name>
    <dbReference type="NCBI Taxonomy" id="447135"/>
    <lineage>
        <taxon>Eukaryota</taxon>
        <taxon>Metazoa</taxon>
        <taxon>Chordata</taxon>
        <taxon>Craniata</taxon>
        <taxon>Vertebrata</taxon>
        <taxon>Euteleostomi</taxon>
        <taxon>Mammalia</taxon>
        <taxon>Eutheria</taxon>
        <taxon>Euarchontoglires</taxon>
        <taxon>Glires</taxon>
        <taxon>Rodentia</taxon>
        <taxon>Myomorpha</taxon>
        <taxon>Muroidea</taxon>
        <taxon>Cricetidae</taxon>
        <taxon>Arvicolinae</taxon>
        <taxon>Myodes</taxon>
    </lineage>
</organism>
<proteinExistence type="predicted"/>
<keyword evidence="2" id="KW-1185">Reference proteome</keyword>